<gene>
    <name evidence="1" type="ORF">BN10_990019</name>
</gene>
<dbReference type="InterPro" id="IPR002591">
    <property type="entry name" value="Phosphodiest/P_Trfase"/>
</dbReference>
<dbReference type="GO" id="GO:0016787">
    <property type="term" value="F:hydrolase activity"/>
    <property type="evidence" value="ECO:0007669"/>
    <property type="project" value="UniProtKB-ARBA"/>
</dbReference>
<proteinExistence type="predicted"/>
<accession>N0E6H3</accession>
<dbReference type="PANTHER" id="PTHR10151:SF120">
    <property type="entry name" value="BIS(5'-ADENOSYL)-TRIPHOSPHATASE"/>
    <property type="match status" value="1"/>
</dbReference>
<dbReference type="InterPro" id="IPR017850">
    <property type="entry name" value="Alkaline_phosphatase_core_sf"/>
</dbReference>
<name>N0E6H3_9MICO</name>
<dbReference type="Proteomes" id="UP000013167">
    <property type="component" value="Unassembled WGS sequence"/>
</dbReference>
<reference evidence="1 2" key="1">
    <citation type="journal article" date="2013" name="ISME J.">
        <title>A metabolic model for members of the genus Tetrasphaera involved in enhanced biological phosphorus removal.</title>
        <authorList>
            <person name="Kristiansen R."/>
            <person name="Nguyen H.T.T."/>
            <person name="Saunders A.M."/>
            <person name="Nielsen J.L."/>
            <person name="Wimmer R."/>
            <person name="Le V.Q."/>
            <person name="McIlroy S.J."/>
            <person name="Petrovski S."/>
            <person name="Seviour R.J."/>
            <person name="Calteau A."/>
            <person name="Nielsen K.L."/>
            <person name="Nielsen P.H."/>
        </authorList>
    </citation>
    <scope>NUCLEOTIDE SEQUENCE [LARGE SCALE GENOMIC DNA]</scope>
    <source>
        <strain evidence="1 2">Lp2</strain>
    </source>
</reference>
<dbReference type="OrthoDB" id="9779267at2"/>
<evidence type="ECO:0008006" key="3">
    <source>
        <dbReference type="Google" id="ProtNLM"/>
    </source>
</evidence>
<dbReference type="RefSeq" id="WP_010851370.1">
    <property type="nucleotide sequence ID" value="NZ_HF570956.1"/>
</dbReference>
<dbReference type="Gene3D" id="3.40.720.10">
    <property type="entry name" value="Alkaline Phosphatase, subunit A"/>
    <property type="match status" value="1"/>
</dbReference>
<dbReference type="PANTHER" id="PTHR10151">
    <property type="entry name" value="ECTONUCLEOTIDE PYROPHOSPHATASE/PHOSPHODIESTERASE"/>
    <property type="match status" value="1"/>
</dbReference>
<dbReference type="Pfam" id="PF01663">
    <property type="entry name" value="Phosphodiest"/>
    <property type="match status" value="1"/>
</dbReference>
<dbReference type="STRING" id="1193181.BN10_990019"/>
<dbReference type="SUPFAM" id="SSF53649">
    <property type="entry name" value="Alkaline phosphatase-like"/>
    <property type="match status" value="1"/>
</dbReference>
<evidence type="ECO:0000313" key="2">
    <source>
        <dbReference type="Proteomes" id="UP000013167"/>
    </source>
</evidence>
<protein>
    <recommendedName>
        <fullName evidence="3">Type I phosphodiesterase/nucleotide pyrophosphatase</fullName>
    </recommendedName>
</protein>
<dbReference type="HOGENOM" id="CLU_039939_0_0_11"/>
<keyword evidence="2" id="KW-1185">Reference proteome</keyword>
<dbReference type="AlphaFoldDB" id="N0E6H3"/>
<comment type="caution">
    <text evidence="1">The sequence shown here is derived from an EMBL/GenBank/DDBJ whole genome shotgun (WGS) entry which is preliminary data.</text>
</comment>
<evidence type="ECO:0000313" key="1">
    <source>
        <dbReference type="EMBL" id="CCH71544.1"/>
    </source>
</evidence>
<sequence length="369" mass="38949">MVTTLADVLPAVAGSVGVPVRATPLDLPPTRRAVVVLVDGLGHTLLERRRGHAPFLRAQAPHTIAVPCGFPTTTATSMATFGTGLHPGTHGLLGYDVLDPGRDVVFNELTWEDGPTPEQWQPHPTIFERLAADGVAVTRIGPGFFDGSGLTRAALRGGSFTAAKSLGDRVEATVAAIWASTRAVVYLYWGEVDKVGHVHGCNSWQWGDELETIDRALGELRERLPRDCSLTVTADHGMVDVPPAGRVDVATTPGLADGIRHVAGEARALQLHCLPGATTDVAATWRSVLGAGADLLTREEAVLRGLFGPVAPGLERRIGDLLVLSAPGRCVVDSRRHRPDLIALIGLHGSLTTDETLVPVVHLPAPAVA</sequence>
<dbReference type="EMBL" id="CAIZ01000173">
    <property type="protein sequence ID" value="CCH71544.1"/>
    <property type="molecule type" value="Genomic_DNA"/>
</dbReference>
<dbReference type="eggNOG" id="COG1524">
    <property type="taxonomic scope" value="Bacteria"/>
</dbReference>
<organism evidence="1 2">
    <name type="scientific">Phycicoccus elongatus Lp2</name>
    <dbReference type="NCBI Taxonomy" id="1193181"/>
    <lineage>
        <taxon>Bacteria</taxon>
        <taxon>Bacillati</taxon>
        <taxon>Actinomycetota</taxon>
        <taxon>Actinomycetes</taxon>
        <taxon>Micrococcales</taxon>
        <taxon>Intrasporangiaceae</taxon>
        <taxon>Phycicoccus</taxon>
    </lineage>
</organism>